<organism evidence="4 5">
    <name type="scientific">Cucurbita argyrosperma subsp. sororia</name>
    <dbReference type="NCBI Taxonomy" id="37648"/>
    <lineage>
        <taxon>Eukaryota</taxon>
        <taxon>Viridiplantae</taxon>
        <taxon>Streptophyta</taxon>
        <taxon>Embryophyta</taxon>
        <taxon>Tracheophyta</taxon>
        <taxon>Spermatophyta</taxon>
        <taxon>Magnoliopsida</taxon>
        <taxon>eudicotyledons</taxon>
        <taxon>Gunneridae</taxon>
        <taxon>Pentapetalae</taxon>
        <taxon>rosids</taxon>
        <taxon>fabids</taxon>
        <taxon>Cucurbitales</taxon>
        <taxon>Cucurbitaceae</taxon>
        <taxon>Cucurbiteae</taxon>
        <taxon>Cucurbita</taxon>
    </lineage>
</organism>
<feature type="compositionally biased region" description="Basic and acidic residues" evidence="3">
    <location>
        <begin position="220"/>
        <end position="239"/>
    </location>
</feature>
<name>A0AAV6NA89_9ROSI</name>
<feature type="compositionally biased region" description="Low complexity" evidence="3">
    <location>
        <begin position="272"/>
        <end position="291"/>
    </location>
</feature>
<evidence type="ECO:0000313" key="4">
    <source>
        <dbReference type="EMBL" id="KAG6594554.1"/>
    </source>
</evidence>
<dbReference type="PANTHER" id="PTHR31342:SF18">
    <property type="entry name" value="OS01G0651932 PROTEIN"/>
    <property type="match status" value="1"/>
</dbReference>
<feature type="coiled-coil region" evidence="2">
    <location>
        <begin position="68"/>
        <end position="168"/>
    </location>
</feature>
<protein>
    <submittedName>
        <fullName evidence="4">Protein CHUP1, chloroplastic</fullName>
    </submittedName>
</protein>
<feature type="region of interest" description="Disordered" evidence="3">
    <location>
        <begin position="1"/>
        <end position="42"/>
    </location>
</feature>
<feature type="compositionally biased region" description="Basic residues" evidence="3">
    <location>
        <begin position="330"/>
        <end position="340"/>
    </location>
</feature>
<dbReference type="InterPro" id="IPR040265">
    <property type="entry name" value="CHUP1/IPGA1-like"/>
</dbReference>
<dbReference type="InterPro" id="IPR011719">
    <property type="entry name" value="CHP02058"/>
</dbReference>
<dbReference type="EMBL" id="JAGKQH010000007">
    <property type="protein sequence ID" value="KAG6594554.1"/>
    <property type="molecule type" value="Genomic_DNA"/>
</dbReference>
<keyword evidence="1 2" id="KW-0175">Coiled coil</keyword>
<dbReference type="AlphaFoldDB" id="A0AAV6NA89"/>
<dbReference type="GO" id="GO:0055028">
    <property type="term" value="C:cortical microtubule"/>
    <property type="evidence" value="ECO:0007669"/>
    <property type="project" value="TreeGrafter"/>
</dbReference>
<dbReference type="GO" id="GO:0072699">
    <property type="term" value="P:protein localization to cortical microtubule cytoskeleton"/>
    <property type="evidence" value="ECO:0007669"/>
    <property type="project" value="TreeGrafter"/>
</dbReference>
<evidence type="ECO:0000256" key="1">
    <source>
        <dbReference type="ARBA" id="ARBA00023054"/>
    </source>
</evidence>
<feature type="compositionally biased region" description="Pro residues" evidence="3">
    <location>
        <begin position="299"/>
        <end position="329"/>
    </location>
</feature>
<proteinExistence type="predicted"/>
<gene>
    <name evidence="4" type="primary">CHUP1</name>
    <name evidence="4" type="ORF">SDJN03_11107</name>
</gene>
<feature type="non-terminal residue" evidence="4">
    <location>
        <position position="1"/>
    </location>
</feature>
<reference evidence="4 5" key="1">
    <citation type="journal article" date="2021" name="Hortic Res">
        <title>The domestication of Cucurbita argyrosperma as revealed by the genome of its wild relative.</title>
        <authorList>
            <person name="Barrera-Redondo J."/>
            <person name="Sanchez-de la Vega G."/>
            <person name="Aguirre-Liguori J.A."/>
            <person name="Castellanos-Morales G."/>
            <person name="Gutierrez-Guerrero Y.T."/>
            <person name="Aguirre-Dugua X."/>
            <person name="Aguirre-Planter E."/>
            <person name="Tenaillon M.I."/>
            <person name="Lira-Saade R."/>
            <person name="Eguiarte L.E."/>
        </authorList>
    </citation>
    <scope>NUCLEOTIDE SEQUENCE [LARGE SCALE GENOMIC DNA]</scope>
    <source>
        <strain evidence="4">JBR-2021</strain>
    </source>
</reference>
<comment type="caution">
    <text evidence="4">The sequence shown here is derived from an EMBL/GenBank/DDBJ whole genome shotgun (WGS) entry which is preliminary data.</text>
</comment>
<dbReference type="Pfam" id="PF09585">
    <property type="entry name" value="Lin0512_fam"/>
    <property type="match status" value="1"/>
</dbReference>
<dbReference type="NCBIfam" id="TIGR02058">
    <property type="entry name" value="lin0512_fam"/>
    <property type="match status" value="1"/>
</dbReference>
<keyword evidence="5" id="KW-1185">Reference proteome</keyword>
<evidence type="ECO:0000256" key="3">
    <source>
        <dbReference type="SAM" id="MobiDB-lite"/>
    </source>
</evidence>
<evidence type="ECO:0000256" key="2">
    <source>
        <dbReference type="SAM" id="Coils"/>
    </source>
</evidence>
<dbReference type="PANTHER" id="PTHR31342">
    <property type="entry name" value="PROTEIN CHUP1, CHLOROPLASTIC"/>
    <property type="match status" value="1"/>
</dbReference>
<dbReference type="Proteomes" id="UP000685013">
    <property type="component" value="Chromosome 7"/>
</dbReference>
<sequence length="801" mass="88889">MVAGKVKLAMGLQKSPASRKVESSPKPSTPAQPSPSSGKISQKTVFSRSFGVYFPRSSAQVQPRLPDVTELLQLVEELRDREARLKTDLLEHKLLKESVAIVPMLENEIATKDAEIERASKRILFLEAENERLRVEVEEVKQSVEEQRRESEERVKAMEGEIAELKKMALDRRRMELILENDELSASQRFQGLMEVSGKSNLIRSLKRPTKFSDTVVTQDNHKVEQPEAKKEEVETERPRHSRSNSEELAESTLSNIKSRIPRVPKPPPKPSSSSSSSATSSSSSTSTGSSGDAEKKIPAPPPVPTKPTPPPPPPPPSKSAPPPPPPPPKGKRPTPAKVRRIPEVVEFYHSLMRRDSRRELGSSVTEPPSSANARDMIGEIENRSAHLLAIKTDVETQGDFIRFLIKEVENASFTDIEDVVPFVKWLDDELSYLVDERAVLKHFQWPEQKADALREAAFGYCDLKKLEAEASSFRGDARQPCASALKKMQALLEKLEHGVYNLSRMRESATKRYKAFQIPVEWMLDSGIVSQIKLVSVKLAMKYMKRVSAELETVGGGPEEEELIVRGVRFAFRVHQFAGGFDVETMRAFQELRDKASSCHVQCQNQQHKYLSYAFGNASAASSLGDFRFHSYLRSNNHPSSSAHLICPRVFRLVKAAAALSMEVEQGAQSAPVSSTALPMKLLFVEMGVGYDQHGQDITAAAMRACRDAICSNSIPAFRRGTIPGVSFGEMKLQIKLGVPQSLQQSLDVEKVKSVFPYGKILNVEVVDGGLICSSGVHVEEMGDKNDDCYIVNAAVYVGY</sequence>
<evidence type="ECO:0000313" key="5">
    <source>
        <dbReference type="Proteomes" id="UP000685013"/>
    </source>
</evidence>
<feature type="region of interest" description="Disordered" evidence="3">
    <location>
        <begin position="213"/>
        <end position="342"/>
    </location>
</feature>
<accession>A0AAV6NA89</accession>